<proteinExistence type="predicted"/>
<dbReference type="EMBL" id="CAUYUJ010020550">
    <property type="protein sequence ID" value="CAK0899111.1"/>
    <property type="molecule type" value="Genomic_DNA"/>
</dbReference>
<reference evidence="2" key="1">
    <citation type="submission" date="2023-10" db="EMBL/GenBank/DDBJ databases">
        <authorList>
            <person name="Chen Y."/>
            <person name="Shah S."/>
            <person name="Dougan E. K."/>
            <person name="Thang M."/>
            <person name="Chan C."/>
        </authorList>
    </citation>
    <scope>NUCLEOTIDE SEQUENCE [LARGE SCALE GENOMIC DNA]</scope>
</reference>
<feature type="non-terminal residue" evidence="2">
    <location>
        <position position="203"/>
    </location>
</feature>
<keyword evidence="3" id="KW-1185">Reference proteome</keyword>
<evidence type="ECO:0000256" key="1">
    <source>
        <dbReference type="SAM" id="MobiDB-lite"/>
    </source>
</evidence>
<organism evidence="2 3">
    <name type="scientific">Prorocentrum cordatum</name>
    <dbReference type="NCBI Taxonomy" id="2364126"/>
    <lineage>
        <taxon>Eukaryota</taxon>
        <taxon>Sar</taxon>
        <taxon>Alveolata</taxon>
        <taxon>Dinophyceae</taxon>
        <taxon>Prorocentrales</taxon>
        <taxon>Prorocentraceae</taxon>
        <taxon>Prorocentrum</taxon>
    </lineage>
</organism>
<protein>
    <submittedName>
        <fullName evidence="2">Uncharacterized protein</fullName>
    </submittedName>
</protein>
<evidence type="ECO:0000313" key="2">
    <source>
        <dbReference type="EMBL" id="CAK0899111.1"/>
    </source>
</evidence>
<feature type="region of interest" description="Disordered" evidence="1">
    <location>
        <begin position="29"/>
        <end position="48"/>
    </location>
</feature>
<accession>A0ABN9XHA3</accession>
<feature type="region of interest" description="Disordered" evidence="1">
    <location>
        <begin position="131"/>
        <end position="203"/>
    </location>
</feature>
<gene>
    <name evidence="2" type="ORF">PCOR1329_LOCUS76704</name>
</gene>
<sequence length="203" mass="22495">MPPFRVRPPASCAGDRRLSWRKDCGVAGRPAAPWAGPLEGPVAGRRDDEPVPQIAVESGLAEALSKLLQVLREASSRETSIDEVTWSRRFVLRKPTVETIDMHQAPARRPEQGDARFQLLLPLTDLEQVKVAAEQRQHEDDLRKKRDEEEKRRRKAEAERAKAEAKRKQRAEAAAAEAAARLQMQKGKKGSKGATKGGAKGPQ</sequence>
<name>A0ABN9XHA3_9DINO</name>
<dbReference type="Proteomes" id="UP001189429">
    <property type="component" value="Unassembled WGS sequence"/>
</dbReference>
<feature type="compositionally biased region" description="Low complexity" evidence="1">
    <location>
        <begin position="172"/>
        <end position="181"/>
    </location>
</feature>
<feature type="compositionally biased region" description="Basic and acidic residues" evidence="1">
    <location>
        <begin position="133"/>
        <end position="166"/>
    </location>
</feature>
<evidence type="ECO:0000313" key="3">
    <source>
        <dbReference type="Proteomes" id="UP001189429"/>
    </source>
</evidence>
<comment type="caution">
    <text evidence="2">The sequence shown here is derived from an EMBL/GenBank/DDBJ whole genome shotgun (WGS) entry which is preliminary data.</text>
</comment>